<keyword evidence="3" id="KW-1185">Reference proteome</keyword>
<keyword evidence="1" id="KW-0812">Transmembrane</keyword>
<organism evidence="2 3">
    <name type="scientific">Asparagus officinalis</name>
    <name type="common">Garden asparagus</name>
    <dbReference type="NCBI Taxonomy" id="4686"/>
    <lineage>
        <taxon>Eukaryota</taxon>
        <taxon>Viridiplantae</taxon>
        <taxon>Streptophyta</taxon>
        <taxon>Embryophyta</taxon>
        <taxon>Tracheophyta</taxon>
        <taxon>Spermatophyta</taxon>
        <taxon>Magnoliopsida</taxon>
        <taxon>Liliopsida</taxon>
        <taxon>Asparagales</taxon>
        <taxon>Asparagaceae</taxon>
        <taxon>Asparagoideae</taxon>
        <taxon>Asparagus</taxon>
    </lineage>
</organism>
<keyword evidence="1" id="KW-1133">Transmembrane helix</keyword>
<evidence type="ECO:0000313" key="3">
    <source>
        <dbReference type="Proteomes" id="UP000243459"/>
    </source>
</evidence>
<feature type="transmembrane region" description="Helical" evidence="1">
    <location>
        <begin position="102"/>
        <end position="124"/>
    </location>
</feature>
<dbReference type="EMBL" id="CM007381">
    <property type="protein sequence ID" value="ONK80419.1"/>
    <property type="molecule type" value="Genomic_DNA"/>
</dbReference>
<dbReference type="AlphaFoldDB" id="A0A5P1FTS8"/>
<evidence type="ECO:0000256" key="1">
    <source>
        <dbReference type="SAM" id="Phobius"/>
    </source>
</evidence>
<accession>A0A5P1FTS8</accession>
<keyword evidence="1" id="KW-0472">Membrane</keyword>
<evidence type="ECO:0008006" key="4">
    <source>
        <dbReference type="Google" id="ProtNLM"/>
    </source>
</evidence>
<proteinExistence type="predicted"/>
<protein>
    <recommendedName>
        <fullName evidence="4">Transmembrane protein</fullName>
    </recommendedName>
</protein>
<dbReference type="Gramene" id="ONK80419">
    <property type="protein sequence ID" value="ONK80419"/>
    <property type="gene ID" value="A4U43_C01F17530"/>
</dbReference>
<dbReference type="Proteomes" id="UP000243459">
    <property type="component" value="Chromosome 1"/>
</dbReference>
<gene>
    <name evidence="2" type="ORF">A4U43_C01F17530</name>
</gene>
<sequence length="259" mass="27743">MQRPGHPGPSIQPSASSFWVAGLVFLRRSGPAAISAGISEYLERYGRSPTLSAHSPLLRDHGAHRTTPKSTPLPFFLSRVATSPPSIPSPGLPFRSGRRVNFLSAAALWAFYAIAFGSFCFLASCVSSFSPNSISFPDVLSFSAGPAPFAARNEPPLFSRFPVVLPSGRFQAMSVLFKSVLQLHQALSLGVLYMPSRLLRASSLPACLFFIPTHDLLLALVGSPSSFPPPTGSDPGGVNINVTKDIPFLNKWVPRAARP</sequence>
<name>A0A5P1FTS8_ASPOF</name>
<evidence type="ECO:0000313" key="2">
    <source>
        <dbReference type="EMBL" id="ONK80419.1"/>
    </source>
</evidence>
<reference evidence="3" key="1">
    <citation type="journal article" date="2017" name="Nat. Commun.">
        <title>The asparagus genome sheds light on the origin and evolution of a young Y chromosome.</title>
        <authorList>
            <person name="Harkess A."/>
            <person name="Zhou J."/>
            <person name="Xu C."/>
            <person name="Bowers J.E."/>
            <person name="Van der Hulst R."/>
            <person name="Ayyampalayam S."/>
            <person name="Mercati F."/>
            <person name="Riccardi P."/>
            <person name="McKain M.R."/>
            <person name="Kakrana A."/>
            <person name="Tang H."/>
            <person name="Ray J."/>
            <person name="Groenendijk J."/>
            <person name="Arikit S."/>
            <person name="Mathioni S.M."/>
            <person name="Nakano M."/>
            <person name="Shan H."/>
            <person name="Telgmann-Rauber A."/>
            <person name="Kanno A."/>
            <person name="Yue Z."/>
            <person name="Chen H."/>
            <person name="Li W."/>
            <person name="Chen Y."/>
            <person name="Xu X."/>
            <person name="Zhang Y."/>
            <person name="Luo S."/>
            <person name="Chen H."/>
            <person name="Gao J."/>
            <person name="Mao Z."/>
            <person name="Pires J.C."/>
            <person name="Luo M."/>
            <person name="Kudrna D."/>
            <person name="Wing R.A."/>
            <person name="Meyers B.C."/>
            <person name="Yi K."/>
            <person name="Kong H."/>
            <person name="Lavrijsen P."/>
            <person name="Sunseri F."/>
            <person name="Falavigna A."/>
            <person name="Ye Y."/>
            <person name="Leebens-Mack J.H."/>
            <person name="Chen G."/>
        </authorList>
    </citation>
    <scope>NUCLEOTIDE SEQUENCE [LARGE SCALE GENOMIC DNA]</scope>
    <source>
        <strain evidence="3">cv. DH0086</strain>
    </source>
</reference>